<sequence>MMNNKNRHYFASALTCRGLLSYWPKLFKDLKRLYLLQGNTPAGQSLVIRMLGLALEDRGLQTKYFHRAEDSMVLEGLTVPSKAVGVLSREHPYAVQVFFPPHLNVVVVKLPGDMRSAVSLIQSAGEGNSVGVDVDATQAVPSEDKSRCEVKNAAEPVPSSSREHPTSDLWCQTSGFEQVVTEKAAGWIQEFQDGGRESLLQRYFAGSVTALGEVGFFQSYLMPFQKALCDQGIARGGS</sequence>
<gene>
    <name evidence="2" type="ORF">SSCH_120032</name>
</gene>
<dbReference type="AlphaFoldDB" id="A0A0B7MJC7"/>
<organism evidence="2 3">
    <name type="scientific">Syntrophaceticus schinkii</name>
    <dbReference type="NCBI Taxonomy" id="499207"/>
    <lineage>
        <taxon>Bacteria</taxon>
        <taxon>Bacillati</taxon>
        <taxon>Bacillota</taxon>
        <taxon>Clostridia</taxon>
        <taxon>Thermoanaerobacterales</taxon>
        <taxon>Thermoanaerobacterales Family III. Incertae Sedis</taxon>
        <taxon>Syntrophaceticus</taxon>
    </lineage>
</organism>
<protein>
    <submittedName>
        <fullName evidence="2">Uncharacterized protein</fullName>
    </submittedName>
</protein>
<dbReference type="OrthoDB" id="9781752at2"/>
<accession>A0A0B7MJC7</accession>
<proteinExistence type="predicted"/>
<evidence type="ECO:0000256" key="1">
    <source>
        <dbReference type="SAM" id="MobiDB-lite"/>
    </source>
</evidence>
<evidence type="ECO:0000313" key="3">
    <source>
        <dbReference type="Proteomes" id="UP000046155"/>
    </source>
</evidence>
<dbReference type="EMBL" id="CDRZ01000024">
    <property type="protein sequence ID" value="CEO87722.1"/>
    <property type="molecule type" value="Genomic_DNA"/>
</dbReference>
<dbReference type="Proteomes" id="UP000046155">
    <property type="component" value="Unassembled WGS sequence"/>
</dbReference>
<keyword evidence="3" id="KW-1185">Reference proteome</keyword>
<reference evidence="3" key="1">
    <citation type="submission" date="2015-01" db="EMBL/GenBank/DDBJ databases">
        <authorList>
            <person name="Manzoor Shahid"/>
            <person name="Zubair Saima"/>
        </authorList>
    </citation>
    <scope>NUCLEOTIDE SEQUENCE [LARGE SCALE GENOMIC DNA]</scope>
    <source>
        <strain evidence="3">Sp3</strain>
    </source>
</reference>
<feature type="region of interest" description="Disordered" evidence="1">
    <location>
        <begin position="141"/>
        <end position="168"/>
    </location>
</feature>
<feature type="compositionally biased region" description="Basic and acidic residues" evidence="1">
    <location>
        <begin position="142"/>
        <end position="152"/>
    </location>
</feature>
<evidence type="ECO:0000313" key="2">
    <source>
        <dbReference type="EMBL" id="CEO87722.1"/>
    </source>
</evidence>
<name>A0A0B7MJC7_9FIRM</name>
<dbReference type="RefSeq" id="WP_044664030.1">
    <property type="nucleotide sequence ID" value="NZ_CDRZ01000024.1"/>
</dbReference>